<gene>
    <name evidence="1" type="ORF">SAMN02745202_01089</name>
</gene>
<sequence>MRVFWYGNAATRTFGRAHRRHPYAFCLRESCAWMFAPTVSFGWIVRGTVGGFEQIARGWLISFGWIARGWLVPFGDDCARMYNGDG</sequence>
<name>A0A1T4NIR5_9BACT</name>
<dbReference type="Proteomes" id="UP000190065">
    <property type="component" value="Unassembled WGS sequence"/>
</dbReference>
<reference evidence="1 2" key="1">
    <citation type="submission" date="2017-02" db="EMBL/GenBank/DDBJ databases">
        <authorList>
            <person name="Peterson S.W."/>
        </authorList>
    </citation>
    <scope>NUCLEOTIDE SEQUENCE [LARGE SCALE GENOMIC DNA]</scope>
    <source>
        <strain evidence="1 2">ATCC 43324</strain>
    </source>
</reference>
<accession>A0A1T4NIR5</accession>
<evidence type="ECO:0000313" key="2">
    <source>
        <dbReference type="Proteomes" id="UP000190065"/>
    </source>
</evidence>
<dbReference type="EMBL" id="FUXK01000010">
    <property type="protein sequence ID" value="SJZ79142.1"/>
    <property type="molecule type" value="Genomic_DNA"/>
</dbReference>
<organism evidence="1 2">
    <name type="scientific">Segatella oulorum</name>
    <dbReference type="NCBI Taxonomy" id="28136"/>
    <lineage>
        <taxon>Bacteria</taxon>
        <taxon>Pseudomonadati</taxon>
        <taxon>Bacteroidota</taxon>
        <taxon>Bacteroidia</taxon>
        <taxon>Bacteroidales</taxon>
        <taxon>Prevotellaceae</taxon>
        <taxon>Segatella</taxon>
    </lineage>
</organism>
<evidence type="ECO:0000313" key="1">
    <source>
        <dbReference type="EMBL" id="SJZ79142.1"/>
    </source>
</evidence>
<dbReference type="AlphaFoldDB" id="A0A1T4NIR5"/>
<protein>
    <submittedName>
        <fullName evidence="1">Uncharacterized protein</fullName>
    </submittedName>
</protein>
<proteinExistence type="predicted"/>